<keyword evidence="4 8" id="KW-1133">Transmembrane helix</keyword>
<keyword evidence="7" id="KW-0407">Ion channel</keyword>
<keyword evidence="2" id="KW-0813">Transport</keyword>
<organism evidence="10 11">
    <name type="scientific">Azospira oryzae</name>
    <dbReference type="NCBI Taxonomy" id="146939"/>
    <lineage>
        <taxon>Bacteria</taxon>
        <taxon>Pseudomonadati</taxon>
        <taxon>Pseudomonadota</taxon>
        <taxon>Betaproteobacteria</taxon>
        <taxon>Rhodocyclales</taxon>
        <taxon>Rhodocyclaceae</taxon>
        <taxon>Azospira</taxon>
    </lineage>
</organism>
<evidence type="ECO:0000259" key="9">
    <source>
        <dbReference type="Pfam" id="PF07885"/>
    </source>
</evidence>
<sequence>MKLRPSFFLAIYLFLIVAYAFAYRYIPDATKETDFTLLKSIYFSTVTITTLGYGDITPKSELAMMIVASEAIFGIVIIGLFLSSLWQSFASRIEAQQEASITRRIQVKNLHSLASFYKYLHVVIFDYEIALVELTTPMSKRQGKKKPNSEFLFSDLQDIYRPSLLTKSGFSKPVIHHYFEKLDAVLNEFKFLIANFDLLEYPAIHQGVVDFLTISKAQDVREALYSYETMGGGGKLLKDTLEELIKEHEQCPDGEAYQSNVITPAILLYRTVKFQIQQILLLEEEFSKVMANPAVHTDAAR</sequence>
<dbReference type="Proteomes" id="UP000292136">
    <property type="component" value="Unassembled WGS sequence"/>
</dbReference>
<dbReference type="InterPro" id="IPR013099">
    <property type="entry name" value="K_chnl_dom"/>
</dbReference>
<accession>A0ABY0ISM7</accession>
<dbReference type="PANTHER" id="PTHR11537">
    <property type="entry name" value="VOLTAGE-GATED POTASSIUM CHANNEL"/>
    <property type="match status" value="1"/>
</dbReference>
<evidence type="ECO:0000256" key="7">
    <source>
        <dbReference type="ARBA" id="ARBA00023303"/>
    </source>
</evidence>
<feature type="transmembrane region" description="Helical" evidence="8">
    <location>
        <begin position="62"/>
        <end position="82"/>
    </location>
</feature>
<dbReference type="PANTHER" id="PTHR11537:SF254">
    <property type="entry name" value="POTASSIUM VOLTAGE-GATED CHANNEL PROTEIN SHAB"/>
    <property type="match status" value="1"/>
</dbReference>
<keyword evidence="6 8" id="KW-0472">Membrane</keyword>
<evidence type="ECO:0000256" key="5">
    <source>
        <dbReference type="ARBA" id="ARBA00023065"/>
    </source>
</evidence>
<evidence type="ECO:0000313" key="11">
    <source>
        <dbReference type="Proteomes" id="UP000292136"/>
    </source>
</evidence>
<dbReference type="Pfam" id="PF07885">
    <property type="entry name" value="Ion_trans_2"/>
    <property type="match status" value="1"/>
</dbReference>
<evidence type="ECO:0000313" key="10">
    <source>
        <dbReference type="EMBL" id="RZT90590.1"/>
    </source>
</evidence>
<evidence type="ECO:0000256" key="8">
    <source>
        <dbReference type="SAM" id="Phobius"/>
    </source>
</evidence>
<reference evidence="10 11" key="1">
    <citation type="submission" date="2019-02" db="EMBL/GenBank/DDBJ databases">
        <title>Genomic Encyclopedia of Type Strains, Phase IV (KMG-IV): sequencing the most valuable type-strain genomes for metagenomic binning, comparative biology and taxonomic classification.</title>
        <authorList>
            <person name="Goeker M."/>
        </authorList>
    </citation>
    <scope>NUCLEOTIDE SEQUENCE [LARGE SCALE GENOMIC DNA]</scope>
    <source>
        <strain evidence="10 11">DSM 21223</strain>
    </source>
</reference>
<dbReference type="EMBL" id="SHKM01000001">
    <property type="protein sequence ID" value="RZT90590.1"/>
    <property type="molecule type" value="Genomic_DNA"/>
</dbReference>
<dbReference type="Gene3D" id="1.10.287.70">
    <property type="match status" value="1"/>
</dbReference>
<comment type="subcellular location">
    <subcellularLocation>
        <location evidence="1">Membrane</location>
        <topology evidence="1">Multi-pass membrane protein</topology>
    </subcellularLocation>
</comment>
<dbReference type="RefSeq" id="WP_130458981.1">
    <property type="nucleotide sequence ID" value="NZ_SHKM01000001.1"/>
</dbReference>
<evidence type="ECO:0000256" key="1">
    <source>
        <dbReference type="ARBA" id="ARBA00004141"/>
    </source>
</evidence>
<name>A0ABY0ISM7_9RHOO</name>
<proteinExistence type="predicted"/>
<keyword evidence="5" id="KW-0406">Ion transport</keyword>
<protein>
    <submittedName>
        <fullName evidence="10">Ion channel</fullName>
    </submittedName>
</protein>
<dbReference type="InterPro" id="IPR028325">
    <property type="entry name" value="VG_K_chnl"/>
</dbReference>
<evidence type="ECO:0000256" key="3">
    <source>
        <dbReference type="ARBA" id="ARBA00022692"/>
    </source>
</evidence>
<keyword evidence="3 8" id="KW-0812">Transmembrane</keyword>
<dbReference type="SUPFAM" id="SSF81324">
    <property type="entry name" value="Voltage-gated potassium channels"/>
    <property type="match status" value="1"/>
</dbReference>
<evidence type="ECO:0000256" key="6">
    <source>
        <dbReference type="ARBA" id="ARBA00023136"/>
    </source>
</evidence>
<evidence type="ECO:0000256" key="4">
    <source>
        <dbReference type="ARBA" id="ARBA00022989"/>
    </source>
</evidence>
<gene>
    <name evidence="10" type="ORF">EV678_1408</name>
</gene>
<evidence type="ECO:0000256" key="2">
    <source>
        <dbReference type="ARBA" id="ARBA00022448"/>
    </source>
</evidence>
<comment type="caution">
    <text evidence="10">The sequence shown here is derived from an EMBL/GenBank/DDBJ whole genome shotgun (WGS) entry which is preliminary data.</text>
</comment>
<feature type="domain" description="Potassium channel" evidence="9">
    <location>
        <begin position="12"/>
        <end position="85"/>
    </location>
</feature>
<keyword evidence="11" id="KW-1185">Reference proteome</keyword>